<organism evidence="1 2">
    <name type="scientific">Capnocytophaga ochracea</name>
    <dbReference type="NCBI Taxonomy" id="1018"/>
    <lineage>
        <taxon>Bacteria</taxon>
        <taxon>Pseudomonadati</taxon>
        <taxon>Bacteroidota</taxon>
        <taxon>Flavobacteriia</taxon>
        <taxon>Flavobacteriales</taxon>
        <taxon>Flavobacteriaceae</taxon>
        <taxon>Capnocytophaga</taxon>
    </lineage>
</organism>
<dbReference type="AlphaFoldDB" id="A0A2X2SU96"/>
<gene>
    <name evidence="1" type="ORF">NCTC11545_01357</name>
</gene>
<sequence>MTKTEIRQKWLFNELRKYPMNGYRDFLTMYIAIFGKSERTFARDWKEAQKKLKAWNGKVMDTLIAKEVAKGVEEEKTYLLTRLEVLQYLSDIARGEPYDTDRGKVYPTFRNQLRAIEQLAKMEGWNAITKQEVKSDFEVTGIKVVWEGSPE</sequence>
<evidence type="ECO:0000313" key="2">
    <source>
        <dbReference type="Proteomes" id="UP000250169"/>
    </source>
</evidence>
<name>A0A2X2SU96_CAPOC</name>
<protein>
    <submittedName>
        <fullName evidence="1">Uncharacterized protein</fullName>
    </submittedName>
</protein>
<accession>A0A2X2SU96</accession>
<evidence type="ECO:0000313" key="1">
    <source>
        <dbReference type="EMBL" id="SQA93977.1"/>
    </source>
</evidence>
<proteinExistence type="predicted"/>
<dbReference type="EMBL" id="UAVS01000005">
    <property type="protein sequence ID" value="SQA93977.1"/>
    <property type="molecule type" value="Genomic_DNA"/>
</dbReference>
<dbReference type="Proteomes" id="UP000250169">
    <property type="component" value="Unassembled WGS sequence"/>
</dbReference>
<reference evidence="1 2" key="1">
    <citation type="submission" date="2018-06" db="EMBL/GenBank/DDBJ databases">
        <authorList>
            <consortium name="Pathogen Informatics"/>
            <person name="Doyle S."/>
        </authorList>
    </citation>
    <scope>NUCLEOTIDE SEQUENCE [LARGE SCALE GENOMIC DNA]</scope>
    <source>
        <strain evidence="1 2">NCTC11545</strain>
    </source>
</reference>
<dbReference type="RefSeq" id="WP_111972662.1">
    <property type="nucleotide sequence ID" value="NZ_UAVS01000005.1"/>
</dbReference>